<sequence>MKKFLFTLCTFFIFQAAKAQNIGETLRPLTYDQSSPDFLQYRDRWNLKISAGIGATYRSKESFLSAPALSFSAEPSYRLTNYIAVGLRGEYTFMRPYVSEVGRVKADPIGSLSATADIIKLWNHKYSPFIGVGAGFYRLGYGQFPAGQLPNSEAQPVRRENLGTRFGVSPRIGINLQSFSISLEMNLIDEKVFYNRDYMTFKIGYTL</sequence>
<dbReference type="Proteomes" id="UP000634134">
    <property type="component" value="Unassembled WGS sequence"/>
</dbReference>
<protein>
    <recommendedName>
        <fullName evidence="4">Outer membrane protein beta-barrel domain-containing protein</fullName>
    </recommendedName>
</protein>
<comment type="caution">
    <text evidence="2">The sequence shown here is derived from an EMBL/GenBank/DDBJ whole genome shotgun (WGS) entry which is preliminary data.</text>
</comment>
<reference evidence="3" key="1">
    <citation type="submission" date="2023-07" db="EMBL/GenBank/DDBJ databases">
        <title>Dyadobacter sp. nov 'subterranea' isolated from contaminted grondwater.</title>
        <authorList>
            <person name="Szabo I."/>
            <person name="Al-Omari J."/>
            <person name="Szerdahelyi S.G."/>
            <person name="Rado J."/>
        </authorList>
    </citation>
    <scope>NUCLEOTIDE SEQUENCE [LARGE SCALE GENOMIC DNA]</scope>
    <source>
        <strain evidence="3">UP-52</strain>
    </source>
</reference>
<feature type="signal peptide" evidence="1">
    <location>
        <begin position="1"/>
        <end position="19"/>
    </location>
</feature>
<dbReference type="SUPFAM" id="SSF56925">
    <property type="entry name" value="OMPA-like"/>
    <property type="match status" value="1"/>
</dbReference>
<dbReference type="EMBL" id="JACYGY010000001">
    <property type="protein sequence ID" value="MBE9461643.1"/>
    <property type="molecule type" value="Genomic_DNA"/>
</dbReference>
<organism evidence="2 3">
    <name type="scientific">Dyadobacter subterraneus</name>
    <dbReference type="NCBI Taxonomy" id="2773304"/>
    <lineage>
        <taxon>Bacteria</taxon>
        <taxon>Pseudomonadati</taxon>
        <taxon>Bacteroidota</taxon>
        <taxon>Cytophagia</taxon>
        <taxon>Cytophagales</taxon>
        <taxon>Spirosomataceae</taxon>
        <taxon>Dyadobacter</taxon>
    </lineage>
</organism>
<name>A0ABR9W8A6_9BACT</name>
<dbReference type="RefSeq" id="WP_194119908.1">
    <property type="nucleotide sequence ID" value="NZ_JACYGY010000001.1"/>
</dbReference>
<evidence type="ECO:0008006" key="4">
    <source>
        <dbReference type="Google" id="ProtNLM"/>
    </source>
</evidence>
<keyword evidence="3" id="KW-1185">Reference proteome</keyword>
<accession>A0ABR9W8A6</accession>
<feature type="chain" id="PRO_5046975362" description="Outer membrane protein beta-barrel domain-containing protein" evidence="1">
    <location>
        <begin position="20"/>
        <end position="207"/>
    </location>
</feature>
<proteinExistence type="predicted"/>
<gene>
    <name evidence="2" type="ORF">IEE83_07090</name>
</gene>
<dbReference type="InterPro" id="IPR011250">
    <property type="entry name" value="OMP/PagP_B-barrel"/>
</dbReference>
<keyword evidence="1" id="KW-0732">Signal</keyword>
<evidence type="ECO:0000313" key="3">
    <source>
        <dbReference type="Proteomes" id="UP000634134"/>
    </source>
</evidence>
<evidence type="ECO:0000313" key="2">
    <source>
        <dbReference type="EMBL" id="MBE9461643.1"/>
    </source>
</evidence>
<evidence type="ECO:0000256" key="1">
    <source>
        <dbReference type="SAM" id="SignalP"/>
    </source>
</evidence>